<dbReference type="PANTHER" id="PTHR35726:SF4">
    <property type="entry name" value="GLUTAMIC ACID-RICH PROTEIN-LIKE"/>
    <property type="match status" value="1"/>
</dbReference>
<keyword evidence="2" id="KW-1185">Reference proteome</keyword>
<dbReference type="AlphaFoldDB" id="A0AAV3QH79"/>
<gene>
    <name evidence="1" type="ORF">LIER_18555</name>
</gene>
<dbReference type="Proteomes" id="UP001454036">
    <property type="component" value="Unassembled WGS sequence"/>
</dbReference>
<comment type="caution">
    <text evidence="1">The sequence shown here is derived from an EMBL/GenBank/DDBJ whole genome shotgun (WGS) entry which is preliminary data.</text>
</comment>
<evidence type="ECO:0000313" key="2">
    <source>
        <dbReference type="Proteomes" id="UP001454036"/>
    </source>
</evidence>
<protein>
    <submittedName>
        <fullName evidence="1">Uncharacterized protein</fullName>
    </submittedName>
</protein>
<sequence length="162" mass="18413">MKLKNLINKMDDKNKVDISSFLLFEATGDNSEVLDSSTNTKFTKFSPEDDSDAMSCSYDESDRMITHDIDDDPSVGFLDQDLGFEGKSVDEHFHYLKCGKEEEDEGVVDQDLKPNKVSDKIIQPNKLADKPPESSIGCVESCVELMRRREQDKLFWKSCLES</sequence>
<accession>A0AAV3QH79</accession>
<organism evidence="1 2">
    <name type="scientific">Lithospermum erythrorhizon</name>
    <name type="common">Purple gromwell</name>
    <name type="synonym">Lithospermum officinale var. erythrorhizon</name>
    <dbReference type="NCBI Taxonomy" id="34254"/>
    <lineage>
        <taxon>Eukaryota</taxon>
        <taxon>Viridiplantae</taxon>
        <taxon>Streptophyta</taxon>
        <taxon>Embryophyta</taxon>
        <taxon>Tracheophyta</taxon>
        <taxon>Spermatophyta</taxon>
        <taxon>Magnoliopsida</taxon>
        <taxon>eudicotyledons</taxon>
        <taxon>Gunneridae</taxon>
        <taxon>Pentapetalae</taxon>
        <taxon>asterids</taxon>
        <taxon>lamiids</taxon>
        <taxon>Boraginales</taxon>
        <taxon>Boraginaceae</taxon>
        <taxon>Boraginoideae</taxon>
        <taxon>Lithospermeae</taxon>
        <taxon>Lithospermum</taxon>
    </lineage>
</organism>
<reference evidence="1 2" key="1">
    <citation type="submission" date="2024-01" db="EMBL/GenBank/DDBJ databases">
        <title>The complete chloroplast genome sequence of Lithospermum erythrorhizon: insights into the phylogenetic relationship among Boraginaceae species and the maternal lineages of purple gromwells.</title>
        <authorList>
            <person name="Okada T."/>
            <person name="Watanabe K."/>
        </authorList>
    </citation>
    <scope>NUCLEOTIDE SEQUENCE [LARGE SCALE GENOMIC DNA]</scope>
</reference>
<dbReference type="EMBL" id="BAABME010004463">
    <property type="protein sequence ID" value="GAA0162467.1"/>
    <property type="molecule type" value="Genomic_DNA"/>
</dbReference>
<evidence type="ECO:0000313" key="1">
    <source>
        <dbReference type="EMBL" id="GAA0162467.1"/>
    </source>
</evidence>
<name>A0AAV3QH79_LITER</name>
<proteinExistence type="predicted"/>
<dbReference type="PANTHER" id="PTHR35726">
    <property type="entry name" value="GLUTAMIC ACID-RICH PROTEIN-LIKE"/>
    <property type="match status" value="1"/>
</dbReference>